<dbReference type="EMBL" id="FNFD01000018">
    <property type="protein sequence ID" value="SDL30509.1"/>
    <property type="molecule type" value="Genomic_DNA"/>
</dbReference>
<accession>A0A1G9IZ19</accession>
<evidence type="ECO:0000313" key="1">
    <source>
        <dbReference type="EMBL" id="SDL30509.1"/>
    </source>
</evidence>
<dbReference type="RefSeq" id="WP_084338425.1">
    <property type="nucleotide sequence ID" value="NZ_CBKZNZ010000186.1"/>
</dbReference>
<name>A0A1G9IZ19_9PSED</name>
<evidence type="ECO:0000313" key="2">
    <source>
        <dbReference type="Proteomes" id="UP000198706"/>
    </source>
</evidence>
<reference evidence="1 2" key="1">
    <citation type="submission" date="2016-10" db="EMBL/GenBank/DDBJ databases">
        <authorList>
            <person name="de Groot N.N."/>
        </authorList>
    </citation>
    <scope>NUCLEOTIDE SEQUENCE [LARGE SCALE GENOMIC DNA]</scope>
    <source>
        <strain evidence="1 2">JCM 21544</strain>
    </source>
</reference>
<dbReference type="STRING" id="137658.SAMN05216186_1188"/>
<gene>
    <name evidence="1" type="ORF">SAMN05216186_1188</name>
</gene>
<dbReference type="Pfam" id="PF12261">
    <property type="entry name" value="T_hemolysin"/>
    <property type="match status" value="1"/>
</dbReference>
<sequence>MELPGIHADGLLARIGREPALSLRCARPCDGARRALLEAFIRERFAAHYAARIRHFMPCLLGLEGADGRIQGAVGLRSAGEAPLFLERYLDRPIEQVIAGYGGQPIARRDIVEVGNLAALGAGSARLLIVALTDLLVACGFRWVTFTGTPALLNSFQRLELSPLSLGAADPACLGDEQADWGSYYANNPQVMAGEILGGHQRLVQMGVYPRLGYQALCNEGALPHAACH</sequence>
<keyword evidence="2" id="KW-1185">Reference proteome</keyword>
<dbReference type="AlphaFoldDB" id="A0A1G9IZ19"/>
<dbReference type="Proteomes" id="UP000198706">
    <property type="component" value="Unassembled WGS sequence"/>
</dbReference>
<protein>
    <submittedName>
        <fullName evidence="1">Thermostable hemolysin</fullName>
    </submittedName>
</protein>
<dbReference type="InterPro" id="IPR022050">
    <property type="entry name" value="T_hemolysin"/>
</dbReference>
<organism evidence="1 2">
    <name type="scientific">Pseudomonas indica</name>
    <dbReference type="NCBI Taxonomy" id="137658"/>
    <lineage>
        <taxon>Bacteria</taxon>
        <taxon>Pseudomonadati</taxon>
        <taxon>Pseudomonadota</taxon>
        <taxon>Gammaproteobacteria</taxon>
        <taxon>Pseudomonadales</taxon>
        <taxon>Pseudomonadaceae</taxon>
        <taxon>Pseudomonas</taxon>
    </lineage>
</organism>
<proteinExistence type="predicted"/>